<evidence type="ECO:0000256" key="6">
    <source>
        <dbReference type="PIRSR" id="PIRSR608901-1"/>
    </source>
</evidence>
<feature type="binding site" evidence="6">
    <location>
        <position position="21"/>
    </location>
    <ligand>
        <name>Ca(2+)</name>
        <dbReference type="ChEBI" id="CHEBI:29108"/>
    </ligand>
</feature>
<feature type="transmembrane region" description="Helical" evidence="8">
    <location>
        <begin position="133"/>
        <end position="151"/>
    </location>
</feature>
<reference evidence="9" key="1">
    <citation type="submission" date="2021-03" db="EMBL/GenBank/DDBJ databases">
        <title>Whole genome sequence of Jiella sp. CQZ9-1.</title>
        <authorList>
            <person name="Tuo L."/>
        </authorList>
    </citation>
    <scope>NUCLEOTIDE SEQUENCE</scope>
    <source>
        <strain evidence="9">CQZ9-1</strain>
    </source>
</reference>
<proteinExistence type="predicted"/>
<feature type="transmembrane region" description="Helical" evidence="8">
    <location>
        <begin position="54"/>
        <end position="76"/>
    </location>
</feature>
<feature type="binding site" evidence="7">
    <location>
        <position position="70"/>
    </location>
    <ligand>
        <name>Zn(2+)</name>
        <dbReference type="ChEBI" id="CHEBI:29105"/>
        <note>catalytic</note>
    </ligand>
</feature>
<keyword evidence="6" id="KW-0479">Metal-binding</keyword>
<evidence type="ECO:0000256" key="8">
    <source>
        <dbReference type="SAM" id="Phobius"/>
    </source>
</evidence>
<comment type="caution">
    <text evidence="9">The sequence shown here is derived from an EMBL/GenBank/DDBJ whole genome shotgun (WGS) entry which is preliminary data.</text>
</comment>
<dbReference type="AlphaFoldDB" id="A0A939FVJ4"/>
<feature type="transmembrane region" description="Helical" evidence="8">
    <location>
        <begin position="106"/>
        <end position="127"/>
    </location>
</feature>
<comment type="cofactor">
    <cofactor evidence="7">
        <name>Zn(2+)</name>
        <dbReference type="ChEBI" id="CHEBI:29105"/>
    </cofactor>
</comment>
<evidence type="ECO:0000256" key="1">
    <source>
        <dbReference type="ARBA" id="ARBA00004141"/>
    </source>
</evidence>
<keyword evidence="10" id="KW-1185">Reference proteome</keyword>
<evidence type="ECO:0000313" key="9">
    <source>
        <dbReference type="EMBL" id="MBO0662292.1"/>
    </source>
</evidence>
<comment type="subcellular location">
    <subcellularLocation>
        <location evidence="1">Membrane</location>
        <topology evidence="1">Multi-pass membrane protein</topology>
    </subcellularLocation>
</comment>
<dbReference type="Pfam" id="PF05875">
    <property type="entry name" value="Ceramidase"/>
    <property type="match status" value="1"/>
</dbReference>
<dbReference type="GO" id="GO:0016020">
    <property type="term" value="C:membrane"/>
    <property type="evidence" value="ECO:0007669"/>
    <property type="project" value="UniProtKB-SubCell"/>
</dbReference>
<keyword evidence="4 8" id="KW-1133">Transmembrane helix</keyword>
<feature type="binding site" evidence="7">
    <location>
        <position position="194"/>
    </location>
    <ligand>
        <name>Zn(2+)</name>
        <dbReference type="ChEBI" id="CHEBI:29105"/>
        <note>catalytic</note>
    </ligand>
</feature>
<gene>
    <name evidence="9" type="ORF">J1C48_06875</name>
</gene>
<organism evidence="9 10">
    <name type="scientific">Jiella flava</name>
    <dbReference type="NCBI Taxonomy" id="2816857"/>
    <lineage>
        <taxon>Bacteria</taxon>
        <taxon>Pseudomonadati</taxon>
        <taxon>Pseudomonadota</taxon>
        <taxon>Alphaproteobacteria</taxon>
        <taxon>Hyphomicrobiales</taxon>
        <taxon>Aurantimonadaceae</taxon>
        <taxon>Jiella</taxon>
    </lineage>
</organism>
<evidence type="ECO:0000256" key="3">
    <source>
        <dbReference type="ARBA" id="ARBA00022801"/>
    </source>
</evidence>
<accession>A0A939FVJ4</accession>
<dbReference type="EMBL" id="JAFMPP010000004">
    <property type="protein sequence ID" value="MBO0662292.1"/>
    <property type="molecule type" value="Genomic_DNA"/>
</dbReference>
<feature type="transmembrane region" description="Helical" evidence="8">
    <location>
        <begin position="158"/>
        <end position="177"/>
    </location>
</feature>
<dbReference type="InterPro" id="IPR008901">
    <property type="entry name" value="ACER"/>
</dbReference>
<evidence type="ECO:0000313" key="10">
    <source>
        <dbReference type="Proteomes" id="UP000664122"/>
    </source>
</evidence>
<feature type="transmembrane region" description="Helical" evidence="8">
    <location>
        <begin position="82"/>
        <end position="101"/>
    </location>
</feature>
<protein>
    <submittedName>
        <fullName evidence="9">Ceramidase domain-containing protein</fullName>
    </submittedName>
</protein>
<name>A0A939FVJ4_9HYPH</name>
<sequence length="224" mass="23489">MSWSAPIDAYCERLGPGFWAEPLNAISNLAFLLAALFALSLWKMRGGSDRPAQALCILVAVIGAGSFLFHTIATRWASLCDVIPIAIFIAAYFALALVRFFGLTPLVAGLGTLIFLLASAFAGPLLAPAVGSSASYVPALLAMLVIGGLRIRQRTGPGTLVMAAGITFGVSLTLRTLDTPLCALWPFGTHLFWHLLNAVTLGLLLVAAIDTPPARAPVSRSVTG</sequence>
<evidence type="ECO:0000256" key="4">
    <source>
        <dbReference type="ARBA" id="ARBA00022989"/>
    </source>
</evidence>
<keyword evidence="7" id="KW-0862">Zinc</keyword>
<dbReference type="Proteomes" id="UP000664122">
    <property type="component" value="Unassembled WGS sequence"/>
</dbReference>
<dbReference type="RefSeq" id="WP_207257048.1">
    <property type="nucleotide sequence ID" value="NZ_JAFMPP010000004.1"/>
</dbReference>
<keyword evidence="3" id="KW-0378">Hydrolase</keyword>
<keyword evidence="2 8" id="KW-0812">Transmembrane</keyword>
<evidence type="ECO:0000256" key="7">
    <source>
        <dbReference type="PIRSR" id="PIRSR608901-2"/>
    </source>
</evidence>
<evidence type="ECO:0000256" key="5">
    <source>
        <dbReference type="ARBA" id="ARBA00023136"/>
    </source>
</evidence>
<keyword evidence="5 8" id="KW-0472">Membrane</keyword>
<feature type="transmembrane region" description="Helical" evidence="8">
    <location>
        <begin position="183"/>
        <end position="209"/>
    </location>
</feature>
<keyword evidence="6" id="KW-0106">Calcium</keyword>
<evidence type="ECO:0000256" key="2">
    <source>
        <dbReference type="ARBA" id="ARBA00022692"/>
    </source>
</evidence>
<feature type="binding site" evidence="7">
    <location>
        <position position="190"/>
    </location>
    <ligand>
        <name>Zn(2+)</name>
        <dbReference type="ChEBI" id="CHEBI:29105"/>
        <note>catalytic</note>
    </ligand>
</feature>
<dbReference type="GO" id="GO:0016811">
    <property type="term" value="F:hydrolase activity, acting on carbon-nitrogen (but not peptide) bonds, in linear amides"/>
    <property type="evidence" value="ECO:0007669"/>
    <property type="project" value="InterPro"/>
</dbReference>
<feature type="transmembrane region" description="Helical" evidence="8">
    <location>
        <begin position="23"/>
        <end position="42"/>
    </location>
</feature>
<dbReference type="GO" id="GO:0006672">
    <property type="term" value="P:ceramide metabolic process"/>
    <property type="evidence" value="ECO:0007669"/>
    <property type="project" value="InterPro"/>
</dbReference>
<dbReference type="GO" id="GO:0046872">
    <property type="term" value="F:metal ion binding"/>
    <property type="evidence" value="ECO:0007669"/>
    <property type="project" value="UniProtKB-KW"/>
</dbReference>